<dbReference type="Proteomes" id="UP000184387">
    <property type="component" value="Unassembled WGS sequence"/>
</dbReference>
<accession>A0A1M6C761</accession>
<protein>
    <submittedName>
        <fullName evidence="1">Uncharacterized protein</fullName>
    </submittedName>
</protein>
<evidence type="ECO:0000313" key="2">
    <source>
        <dbReference type="Proteomes" id="UP000184387"/>
    </source>
</evidence>
<dbReference type="RefSeq" id="WP_073131320.1">
    <property type="nucleotide sequence ID" value="NZ_FQZF01000003.1"/>
</dbReference>
<organism evidence="1 2">
    <name type="scientific">Muricoccus roseus</name>
    <dbReference type="NCBI Taxonomy" id="198092"/>
    <lineage>
        <taxon>Bacteria</taxon>
        <taxon>Pseudomonadati</taxon>
        <taxon>Pseudomonadota</taxon>
        <taxon>Alphaproteobacteria</taxon>
        <taxon>Acetobacterales</taxon>
        <taxon>Roseomonadaceae</taxon>
        <taxon>Muricoccus</taxon>
    </lineage>
</organism>
<proteinExistence type="predicted"/>
<dbReference type="EMBL" id="FQZF01000003">
    <property type="protein sequence ID" value="SHI56839.1"/>
    <property type="molecule type" value="Genomic_DNA"/>
</dbReference>
<sequence>MPLVVLSPSGGSGLPEGSPEHRYEVQLTLDRQGFPDPAAWQADSATWHARRFWPGQGLMDGDVVYDPDQGWALRFFRRDDSPVDAPIQAVIRGSAPCRPGENVTISEPDGREFAWRIVGVG</sequence>
<dbReference type="OrthoDB" id="9801741at2"/>
<keyword evidence="2" id="KW-1185">Reference proteome</keyword>
<reference evidence="1 2" key="1">
    <citation type="submission" date="2016-11" db="EMBL/GenBank/DDBJ databases">
        <authorList>
            <person name="Jaros S."/>
            <person name="Januszkiewicz K."/>
            <person name="Wedrychowicz H."/>
        </authorList>
    </citation>
    <scope>NUCLEOTIDE SEQUENCE [LARGE SCALE GENOMIC DNA]</scope>
    <source>
        <strain evidence="1 2">DSM 14916</strain>
    </source>
</reference>
<dbReference type="STRING" id="198092.SAMN02745194_00610"/>
<dbReference type="AlphaFoldDB" id="A0A1M6C761"/>
<gene>
    <name evidence="1" type="ORF">SAMN02745194_00610</name>
</gene>
<name>A0A1M6C761_9PROT</name>
<evidence type="ECO:0000313" key="1">
    <source>
        <dbReference type="EMBL" id="SHI56839.1"/>
    </source>
</evidence>